<keyword evidence="5 11" id="KW-0862">Zinc</keyword>
<comment type="subcellular location">
    <subcellularLocation>
        <location evidence="1">Nucleus</location>
    </subcellularLocation>
</comment>
<dbReference type="Proteomes" id="UP001153636">
    <property type="component" value="Chromosome 6"/>
</dbReference>
<evidence type="ECO:0000256" key="9">
    <source>
        <dbReference type="ARBA" id="ARBA00023163"/>
    </source>
</evidence>
<evidence type="ECO:0000256" key="7">
    <source>
        <dbReference type="ARBA" id="ARBA00023125"/>
    </source>
</evidence>
<comment type="similarity">
    <text evidence="2">Belongs to the p53 family.</text>
</comment>
<evidence type="ECO:0000256" key="11">
    <source>
        <dbReference type="PIRSR" id="PIRSR602117-1"/>
    </source>
</evidence>
<evidence type="ECO:0000256" key="13">
    <source>
        <dbReference type="SAM" id="MobiDB-lite"/>
    </source>
</evidence>
<keyword evidence="7" id="KW-0238">DNA-binding</keyword>
<dbReference type="SUPFAM" id="SSF49417">
    <property type="entry name" value="p53-like transcription factors"/>
    <property type="match status" value="1"/>
</dbReference>
<dbReference type="AlphaFoldDB" id="A0A9P0D4G6"/>
<dbReference type="InterPro" id="IPR011615">
    <property type="entry name" value="p53_DNA-bd"/>
</dbReference>
<dbReference type="OrthoDB" id="5915660at2759"/>
<feature type="binding site" evidence="11">
    <location>
        <position position="208"/>
    </location>
    <ligand>
        <name>Zn(2+)</name>
        <dbReference type="ChEBI" id="CHEBI:29105"/>
    </ligand>
</feature>
<evidence type="ECO:0000256" key="5">
    <source>
        <dbReference type="ARBA" id="ARBA00022833"/>
    </source>
</evidence>
<dbReference type="Pfam" id="PF00870">
    <property type="entry name" value="P53"/>
    <property type="match status" value="1"/>
</dbReference>
<dbReference type="GO" id="GO:0046872">
    <property type="term" value="F:metal ion binding"/>
    <property type="evidence" value="ECO:0007669"/>
    <property type="project" value="UniProtKB-KW"/>
</dbReference>
<feature type="compositionally biased region" description="Basic and acidic residues" evidence="13">
    <location>
        <begin position="246"/>
        <end position="257"/>
    </location>
</feature>
<reference evidence="15" key="1">
    <citation type="submission" date="2022-01" db="EMBL/GenBank/DDBJ databases">
        <authorList>
            <person name="King R."/>
        </authorList>
    </citation>
    <scope>NUCLEOTIDE SEQUENCE</scope>
</reference>
<dbReference type="GO" id="GO:0005634">
    <property type="term" value="C:nucleus"/>
    <property type="evidence" value="ECO:0007669"/>
    <property type="project" value="UniProtKB-SubCell"/>
</dbReference>
<sequence>MSFQSDLLCQEDQNYLLDNVDLNLFSDLQSNEETLSMDEIQEHKFNILKNIPTNGEYNGAKTILCNEEYNGPFGFEVDVLRPNGSKNSWVYSSLLNKVYMDMKCPFPVDFRVTTRPPFHLFIRITTTYSSPQFAQECVYRCPNHEFNGSPNEPLHMKPHVIKCNNPDTVYLGDKTQGERLSLCIPFAYPQTGTDNVREMFEFLCKNSCPSPGMNRRAIEVIFTLEDANGETLGRKALNVRVCSCPKRDKEKDEKDNSGKPPQGKKRKMDKTGGKRVPVAPNDLQETILKIPVIGKHNKDQILKYVQDLYSGEILRHENDAEAEHYKRAFNKITAMIKESSE</sequence>
<feature type="binding site" evidence="11">
    <location>
        <position position="144"/>
    </location>
    <ligand>
        <name>Zn(2+)</name>
        <dbReference type="ChEBI" id="CHEBI:29105"/>
    </ligand>
</feature>
<comment type="cofactor">
    <cofactor evidence="11">
        <name>Zn(2+)</name>
        <dbReference type="ChEBI" id="CHEBI:29105"/>
    </cofactor>
    <text evidence="11">Binds 1 zinc ion per subunit.</text>
</comment>
<feature type="site" description="Interaction with DNA" evidence="12">
    <location>
        <position position="86"/>
    </location>
</feature>
<dbReference type="GO" id="GO:0000981">
    <property type="term" value="F:DNA-binding transcription factor activity, RNA polymerase II-specific"/>
    <property type="evidence" value="ECO:0007669"/>
    <property type="project" value="TreeGrafter"/>
</dbReference>
<evidence type="ECO:0000256" key="4">
    <source>
        <dbReference type="ARBA" id="ARBA00022723"/>
    </source>
</evidence>
<dbReference type="EMBL" id="OV651818">
    <property type="protein sequence ID" value="CAH1111819.1"/>
    <property type="molecule type" value="Genomic_DNA"/>
</dbReference>
<keyword evidence="4 11" id="KW-0479">Metal-binding</keyword>
<feature type="binding site" evidence="11">
    <location>
        <position position="141"/>
    </location>
    <ligand>
        <name>Zn(2+)</name>
        <dbReference type="ChEBI" id="CHEBI:29105"/>
    </ligand>
</feature>
<evidence type="ECO:0000256" key="8">
    <source>
        <dbReference type="ARBA" id="ARBA00023159"/>
    </source>
</evidence>
<dbReference type="PRINTS" id="PR00386">
    <property type="entry name" value="P53SUPPRESSR"/>
</dbReference>
<gene>
    <name evidence="15" type="ORF">PSYICH_LOCUS12271</name>
</gene>
<accession>A0A9P0D4G6</accession>
<feature type="region of interest" description="Disordered" evidence="13">
    <location>
        <begin position="246"/>
        <end position="278"/>
    </location>
</feature>
<protein>
    <recommendedName>
        <fullName evidence="14">p53 DNA-binding domain-containing protein</fullName>
    </recommendedName>
</protein>
<evidence type="ECO:0000256" key="2">
    <source>
        <dbReference type="ARBA" id="ARBA00006167"/>
    </source>
</evidence>
<dbReference type="PANTHER" id="PTHR11447">
    <property type="entry name" value="CELLULAR TUMOR ANTIGEN P53"/>
    <property type="match status" value="1"/>
</dbReference>
<dbReference type="Gene3D" id="2.60.40.720">
    <property type="match status" value="1"/>
</dbReference>
<dbReference type="InterPro" id="IPR012346">
    <property type="entry name" value="p53/RUNT-type_TF_DNA-bd_sf"/>
</dbReference>
<evidence type="ECO:0000259" key="14">
    <source>
        <dbReference type="Pfam" id="PF00870"/>
    </source>
</evidence>
<evidence type="ECO:0000256" key="6">
    <source>
        <dbReference type="ARBA" id="ARBA00023015"/>
    </source>
</evidence>
<feature type="binding site" evidence="11">
    <location>
        <position position="204"/>
    </location>
    <ligand>
        <name>Zn(2+)</name>
        <dbReference type="ChEBI" id="CHEBI:29105"/>
    </ligand>
</feature>
<evidence type="ECO:0000256" key="12">
    <source>
        <dbReference type="PIRSR" id="PIRSR602117-2"/>
    </source>
</evidence>
<dbReference type="GO" id="GO:0000978">
    <property type="term" value="F:RNA polymerase II cis-regulatory region sequence-specific DNA binding"/>
    <property type="evidence" value="ECO:0007669"/>
    <property type="project" value="TreeGrafter"/>
</dbReference>
<evidence type="ECO:0000256" key="1">
    <source>
        <dbReference type="ARBA" id="ARBA00004123"/>
    </source>
</evidence>
<proteinExistence type="inferred from homology"/>
<name>A0A9P0D4G6_9CUCU</name>
<keyword evidence="6" id="KW-0805">Transcription regulation</keyword>
<keyword evidence="3" id="KW-0053">Apoptosis</keyword>
<evidence type="ECO:0000313" key="16">
    <source>
        <dbReference type="Proteomes" id="UP001153636"/>
    </source>
</evidence>
<dbReference type="GO" id="GO:0006915">
    <property type="term" value="P:apoptotic process"/>
    <property type="evidence" value="ECO:0007669"/>
    <property type="project" value="UniProtKB-KW"/>
</dbReference>
<feature type="domain" description="p53 DNA-binding" evidence="14">
    <location>
        <begin position="65"/>
        <end position="255"/>
    </location>
</feature>
<organism evidence="15 16">
    <name type="scientific">Psylliodes chrysocephalus</name>
    <dbReference type="NCBI Taxonomy" id="3402493"/>
    <lineage>
        <taxon>Eukaryota</taxon>
        <taxon>Metazoa</taxon>
        <taxon>Ecdysozoa</taxon>
        <taxon>Arthropoda</taxon>
        <taxon>Hexapoda</taxon>
        <taxon>Insecta</taxon>
        <taxon>Pterygota</taxon>
        <taxon>Neoptera</taxon>
        <taxon>Endopterygota</taxon>
        <taxon>Coleoptera</taxon>
        <taxon>Polyphaga</taxon>
        <taxon>Cucujiformia</taxon>
        <taxon>Chrysomeloidea</taxon>
        <taxon>Chrysomelidae</taxon>
        <taxon>Galerucinae</taxon>
        <taxon>Alticini</taxon>
        <taxon>Psylliodes</taxon>
    </lineage>
</organism>
<dbReference type="InterPro" id="IPR002117">
    <property type="entry name" value="p53_tumour_suppressor"/>
</dbReference>
<evidence type="ECO:0000313" key="15">
    <source>
        <dbReference type="EMBL" id="CAH1111819.1"/>
    </source>
</evidence>
<keyword evidence="9" id="KW-0804">Transcription</keyword>
<keyword evidence="16" id="KW-1185">Reference proteome</keyword>
<evidence type="ECO:0000256" key="10">
    <source>
        <dbReference type="ARBA" id="ARBA00023242"/>
    </source>
</evidence>
<keyword evidence="10" id="KW-0539">Nucleus</keyword>
<dbReference type="PANTHER" id="PTHR11447:SF16">
    <property type="entry name" value="P53 PROTEIN LONG FORM VARIANT 1"/>
    <property type="match status" value="1"/>
</dbReference>
<dbReference type="CDD" id="cd08367">
    <property type="entry name" value="P53"/>
    <property type="match status" value="1"/>
</dbReference>
<evidence type="ECO:0000256" key="3">
    <source>
        <dbReference type="ARBA" id="ARBA00022703"/>
    </source>
</evidence>
<keyword evidence="8" id="KW-0010">Activator</keyword>
<dbReference type="InterPro" id="IPR008967">
    <property type="entry name" value="p53-like_TF_DNA-bd_sf"/>
</dbReference>